<dbReference type="GO" id="GO:0060285">
    <property type="term" value="P:cilium-dependent cell motility"/>
    <property type="evidence" value="ECO:0007669"/>
    <property type="project" value="TreeGrafter"/>
</dbReference>
<dbReference type="GO" id="GO:0003352">
    <property type="term" value="P:regulation of cilium movement"/>
    <property type="evidence" value="ECO:0007669"/>
    <property type="project" value="TreeGrafter"/>
</dbReference>
<organism evidence="14">
    <name type="scientific">Apis mellifera</name>
    <name type="common">Honeybee</name>
    <dbReference type="NCBI Taxonomy" id="7460"/>
    <lineage>
        <taxon>Eukaryota</taxon>
        <taxon>Metazoa</taxon>
        <taxon>Ecdysozoa</taxon>
        <taxon>Arthropoda</taxon>
        <taxon>Hexapoda</taxon>
        <taxon>Insecta</taxon>
        <taxon>Pterygota</taxon>
        <taxon>Neoptera</taxon>
        <taxon>Endopterygota</taxon>
        <taxon>Hymenoptera</taxon>
        <taxon>Apocrita</taxon>
        <taxon>Aculeata</taxon>
        <taxon>Apoidea</taxon>
        <taxon>Anthophila</taxon>
        <taxon>Apidae</taxon>
        <taxon>Apis</taxon>
    </lineage>
</organism>
<proteinExistence type="inferred from homology"/>
<keyword evidence="5" id="KW-0969">Cilium</keyword>
<dbReference type="OrthoDB" id="8434295at2759"/>
<keyword evidence="7" id="KW-0966">Cell projection</keyword>
<dbReference type="GO" id="GO:0070286">
    <property type="term" value="P:axonemal dynein complex assembly"/>
    <property type="evidence" value="ECO:0007669"/>
    <property type="project" value="InterPro"/>
</dbReference>
<keyword evidence="3" id="KW-0282">Flagellum</keyword>
<evidence type="ECO:0000313" key="16">
    <source>
        <dbReference type="RefSeq" id="XP_026297954.1"/>
    </source>
</evidence>
<gene>
    <name evidence="16" type="primary">LOC725334</name>
</gene>
<name>A0A7M7MLZ0_APIME</name>
<evidence type="ECO:0000256" key="6">
    <source>
        <dbReference type="ARBA" id="ARBA00023212"/>
    </source>
</evidence>
<dbReference type="EnsemblMetazoa" id="XM_026442169">
    <property type="protein sequence ID" value="XP_026297954"/>
    <property type="gene ID" value="LOC725334"/>
</dbReference>
<evidence type="ECO:0000256" key="5">
    <source>
        <dbReference type="ARBA" id="ARBA00023069"/>
    </source>
</evidence>
<dbReference type="Proteomes" id="UP000005203">
    <property type="component" value="Linkage group LG8"/>
</dbReference>
<comment type="subcellular location">
    <subcellularLocation>
        <location evidence="1">Cytoplasm</location>
        <location evidence="1">Cytoskeleton</location>
        <location evidence="1">Flagellum axoneme</location>
    </subcellularLocation>
    <subcellularLocation>
        <location evidence="8">Cytoplasm</location>
        <location evidence="8">Cytoskeleton</location>
        <location evidence="8">Flagellum basal body</location>
    </subcellularLocation>
</comment>
<reference evidence="16" key="2">
    <citation type="submission" date="2025-04" db="UniProtKB">
        <authorList>
            <consortium name="RefSeq"/>
        </authorList>
    </citation>
    <scope>IDENTIFICATION</scope>
    <source>
        <strain evidence="16">DH4</strain>
        <tissue evidence="16">Whole body</tissue>
    </source>
</reference>
<dbReference type="PANTHER" id="PTHR21625">
    <property type="entry name" value="NYD-SP28 PROTEIN"/>
    <property type="match status" value="1"/>
</dbReference>
<keyword evidence="4" id="KW-0175">Coiled coil</keyword>
<evidence type="ECO:0000313" key="14">
    <source>
        <dbReference type="EnsemblMetazoa" id="XP_026297954"/>
    </source>
</evidence>
<keyword evidence="15" id="KW-1185">Reference proteome</keyword>
<comment type="function">
    <text evidence="12">Component of the nexin-dynein regulatory complex (N-DRC), a key regulator of ciliary/flagellar motility which maintains the alignment and integrity of the distal axoneme and regulates microtubule sliding in motile axonemes. Plays a critical role in the assembly of N-DRC and also stabilizes the assembly of multiple inner dynein arms and radial spokes. Coassembles with DRC1 to form a central scaffold needed for assembly of the N-DRC and its attachment to the outer doublet microtubules.</text>
</comment>
<evidence type="ECO:0000256" key="4">
    <source>
        <dbReference type="ARBA" id="ARBA00023054"/>
    </source>
</evidence>
<dbReference type="KEGG" id="ame:725334"/>
<evidence type="ECO:0000256" key="7">
    <source>
        <dbReference type="ARBA" id="ARBA00023273"/>
    </source>
</evidence>
<evidence type="ECO:0000256" key="2">
    <source>
        <dbReference type="ARBA" id="ARBA00022490"/>
    </source>
</evidence>
<evidence type="ECO:0000256" key="8">
    <source>
        <dbReference type="ARBA" id="ARBA00037841"/>
    </source>
</evidence>
<sequence length="445" mass="53821">MTRKRKNKRSKLARMTEEERIRCMQHRIELELEAKRRKQQLIAIFTKNKLKREEVFSKLNIAKINEKWRYFLRQIKCKELHVYVEYLSTTFDRTVRSKDSTISYLYNELKVADADHRKLQETHTLLINNIIGKYKQKLIELHDMYKFNDIKMNNMLELSRIKNYIEQHHKEISNYVIKKSISTDQMQSIRKTYNAVNIFNILYLEENMVSHLVHQSFLNIEDLWEQLCKVINEYQRIVENKKKQYEYLKEQDDIYQMCTIKYSKVYLQLQNTIESLKFKIQILSETKKEQIEKLKIKDINIKEKYKNIKYKFNMTQMIDTSQLKKLTVISNEVLKHLKRILEQGSKILEIIKICTSLEPVLFNLKKYFVQDAIHIEFSDTDNIPTSCAKIDNFWKYYNYVKANNILLQKEGNKLYKENKKLKYKLQTYLLKNSSMLALRSINSFL</sequence>
<dbReference type="RefSeq" id="XP_026297954.1">
    <property type="nucleotide sequence ID" value="XM_026442169.1"/>
</dbReference>
<keyword evidence="6" id="KW-0206">Cytoskeleton</keyword>
<evidence type="ECO:0000256" key="3">
    <source>
        <dbReference type="ARBA" id="ARBA00022846"/>
    </source>
</evidence>
<evidence type="ECO:0000256" key="9">
    <source>
        <dbReference type="ARBA" id="ARBA00038424"/>
    </source>
</evidence>
<dbReference type="Pfam" id="PF14772">
    <property type="entry name" value="NYD-SP28"/>
    <property type="match status" value="1"/>
</dbReference>
<dbReference type="InterPro" id="IPR039505">
    <property type="entry name" value="DRC1/2_N"/>
</dbReference>
<evidence type="ECO:0000256" key="11">
    <source>
        <dbReference type="ARBA" id="ARBA00041517"/>
    </source>
</evidence>
<evidence type="ECO:0000256" key="12">
    <source>
        <dbReference type="ARBA" id="ARBA00045865"/>
    </source>
</evidence>
<accession>A0A7M7MLZ0</accession>
<dbReference type="InterPro" id="IPR039750">
    <property type="entry name" value="DRC1/DRC2"/>
</dbReference>
<evidence type="ECO:0000256" key="1">
    <source>
        <dbReference type="ARBA" id="ARBA00004611"/>
    </source>
</evidence>
<dbReference type="GeneID" id="725334"/>
<keyword evidence="2" id="KW-0963">Cytoplasm</keyword>
<reference evidence="14" key="1">
    <citation type="submission" date="2021-01" db="UniProtKB">
        <authorList>
            <consortium name="EnsemblMetazoa"/>
        </authorList>
    </citation>
    <scope>IDENTIFICATION</scope>
    <source>
        <strain evidence="14">DH4</strain>
    </source>
</reference>
<feature type="domain" description="Dynein regulatory complex protein 1/2 N-terminal" evidence="13">
    <location>
        <begin position="31"/>
        <end position="124"/>
    </location>
</feature>
<dbReference type="AlphaFoldDB" id="A0A7M7MLZ0"/>
<dbReference type="GO" id="GO:0005858">
    <property type="term" value="C:axonemal dynein complex"/>
    <property type="evidence" value="ECO:0007669"/>
    <property type="project" value="InterPro"/>
</dbReference>
<protein>
    <recommendedName>
        <fullName evidence="10">Dynein regulatory complex subunit 2</fullName>
    </recommendedName>
    <alternativeName>
        <fullName evidence="11">Coiled-coil domain-containing protein 65</fullName>
    </alternativeName>
</protein>
<dbReference type="PANTHER" id="PTHR21625:SF0">
    <property type="entry name" value="DYNEIN REGULATORY COMPLEX SUBUNIT 2"/>
    <property type="match status" value="1"/>
</dbReference>
<evidence type="ECO:0000313" key="15">
    <source>
        <dbReference type="Proteomes" id="UP000005203"/>
    </source>
</evidence>
<comment type="similarity">
    <text evidence="9">Belongs to the DRC2 family.</text>
</comment>
<accession>A0A8B8H4L3</accession>
<evidence type="ECO:0000259" key="13">
    <source>
        <dbReference type="Pfam" id="PF14772"/>
    </source>
</evidence>
<evidence type="ECO:0000256" key="10">
    <source>
        <dbReference type="ARBA" id="ARBA00040899"/>
    </source>
</evidence>